<proteinExistence type="inferred from homology"/>
<feature type="chain" id="PRO_5046545427" description="mannan endo-1,4-beta-mannosidase" evidence="6">
    <location>
        <begin position="28"/>
        <end position="440"/>
    </location>
</feature>
<gene>
    <name evidence="8" type="primary">MAN2_5</name>
    <name evidence="8" type="ORF">HAX54_024952</name>
</gene>
<dbReference type="InterPro" id="IPR045053">
    <property type="entry name" value="MAN-like"/>
</dbReference>
<dbReference type="InterPro" id="IPR017853">
    <property type="entry name" value="GH"/>
</dbReference>
<evidence type="ECO:0000313" key="9">
    <source>
        <dbReference type="Proteomes" id="UP000823775"/>
    </source>
</evidence>
<feature type="signal peptide" evidence="6">
    <location>
        <begin position="1"/>
        <end position="27"/>
    </location>
</feature>
<evidence type="ECO:0000256" key="4">
    <source>
        <dbReference type="ARBA" id="ARBA00022801"/>
    </source>
</evidence>
<dbReference type="Gene3D" id="3.20.20.80">
    <property type="entry name" value="Glycosidases"/>
    <property type="match status" value="1"/>
</dbReference>
<evidence type="ECO:0000256" key="1">
    <source>
        <dbReference type="ARBA" id="ARBA00001678"/>
    </source>
</evidence>
<dbReference type="Proteomes" id="UP000823775">
    <property type="component" value="Unassembled WGS sequence"/>
</dbReference>
<reference evidence="8 9" key="1">
    <citation type="journal article" date="2021" name="BMC Genomics">
        <title>Datura genome reveals duplications of psychoactive alkaloid biosynthetic genes and high mutation rate following tissue culture.</title>
        <authorList>
            <person name="Rajewski A."/>
            <person name="Carter-House D."/>
            <person name="Stajich J."/>
            <person name="Litt A."/>
        </authorList>
    </citation>
    <scope>NUCLEOTIDE SEQUENCE [LARGE SCALE GENOMIC DNA]</scope>
    <source>
        <strain evidence="8">AR-01</strain>
    </source>
</reference>
<sequence>MASFSRAISSFFALLCLLLLLAIITEARNLENTNNNEGFVRTRGAHFVLNGSPFLFNGFNSYWLMHVAAEPTERYKVSEVFKEASAASLSVGRTWAFSDGGDAALQISPGVYDERVLQGLDFVISEARKYGIRLILSFVNNYKDFGGRSQYAQWAKNAGIQNINSEDDFYTHPVLKNYYKNHVKKIVTRVNTMTGIAYKDDSTIMAWELMNEPRCNVDYSGKTVNGWVQEMASFVKSLDKKHLLEIGMEGFYGDSMPEKKQVNPGFQVGTDFISSHLIREIDFATIHAYTDQWLSGQSDDAQATFMQRWMTSHWQDSRTILKKPLVLAEFGKSNKDPGYNQNARDAFMSLVYRNVYNFAKVGGTMGGSLVWQLVAQGMDNFDDGYSIILAQNPSTAGLISGQSQAMTTLAHLVNSPNLVHHLGQSHGHHPLGVGHHRFGR</sequence>
<dbReference type="PANTHER" id="PTHR31451:SF59">
    <property type="entry name" value="MANNAN ENDO-1,4-BETA-MANNOSIDASE"/>
    <property type="match status" value="1"/>
</dbReference>
<name>A0ABS8V0M9_DATST</name>
<comment type="catalytic activity">
    <reaction evidence="1">
        <text>Random hydrolysis of (1-&gt;4)-beta-D-mannosidic linkages in mannans, galactomannans and glucomannans.</text>
        <dbReference type="EC" id="3.2.1.78"/>
    </reaction>
</comment>
<evidence type="ECO:0000256" key="5">
    <source>
        <dbReference type="ARBA" id="ARBA00023295"/>
    </source>
</evidence>
<evidence type="ECO:0000256" key="6">
    <source>
        <dbReference type="SAM" id="SignalP"/>
    </source>
</evidence>
<keyword evidence="4" id="KW-0378">Hydrolase</keyword>
<organism evidence="8 9">
    <name type="scientific">Datura stramonium</name>
    <name type="common">Jimsonweed</name>
    <name type="synonym">Common thornapple</name>
    <dbReference type="NCBI Taxonomy" id="4076"/>
    <lineage>
        <taxon>Eukaryota</taxon>
        <taxon>Viridiplantae</taxon>
        <taxon>Streptophyta</taxon>
        <taxon>Embryophyta</taxon>
        <taxon>Tracheophyta</taxon>
        <taxon>Spermatophyta</taxon>
        <taxon>Magnoliopsida</taxon>
        <taxon>eudicotyledons</taxon>
        <taxon>Gunneridae</taxon>
        <taxon>Pentapetalae</taxon>
        <taxon>asterids</taxon>
        <taxon>lamiids</taxon>
        <taxon>Solanales</taxon>
        <taxon>Solanaceae</taxon>
        <taxon>Solanoideae</taxon>
        <taxon>Datureae</taxon>
        <taxon>Datura</taxon>
    </lineage>
</organism>
<protein>
    <recommendedName>
        <fullName evidence="3">mannan endo-1,4-beta-mannosidase</fullName>
        <ecNumber evidence="3">3.2.1.78</ecNumber>
    </recommendedName>
</protein>
<evidence type="ECO:0000256" key="3">
    <source>
        <dbReference type="ARBA" id="ARBA00012706"/>
    </source>
</evidence>
<dbReference type="InterPro" id="IPR001547">
    <property type="entry name" value="Glyco_hydro_5"/>
</dbReference>
<comment type="caution">
    <text evidence="8">The sequence shown here is derived from an EMBL/GenBank/DDBJ whole genome shotgun (WGS) entry which is preliminary data.</text>
</comment>
<evidence type="ECO:0000259" key="7">
    <source>
        <dbReference type="Pfam" id="PF26410"/>
    </source>
</evidence>
<evidence type="ECO:0000313" key="8">
    <source>
        <dbReference type="EMBL" id="MCD9639955.1"/>
    </source>
</evidence>
<dbReference type="EMBL" id="JACEIK010003026">
    <property type="protein sequence ID" value="MCD9639955.1"/>
    <property type="molecule type" value="Genomic_DNA"/>
</dbReference>
<feature type="domain" description="Glycoside hydrolase family 5" evidence="7">
    <location>
        <begin position="38"/>
        <end position="372"/>
    </location>
</feature>
<dbReference type="PANTHER" id="PTHR31451">
    <property type="match status" value="1"/>
</dbReference>
<comment type="similarity">
    <text evidence="2">Belongs to the glycosyl hydrolase 5 (cellulase A) family.</text>
</comment>
<accession>A0ABS8V0M9</accession>
<keyword evidence="5" id="KW-0326">Glycosidase</keyword>
<dbReference type="EC" id="3.2.1.78" evidence="3"/>
<keyword evidence="6" id="KW-0732">Signal</keyword>
<keyword evidence="9" id="KW-1185">Reference proteome</keyword>
<dbReference type="Pfam" id="PF26410">
    <property type="entry name" value="GH5_mannosidase"/>
    <property type="match status" value="1"/>
</dbReference>
<dbReference type="SUPFAM" id="SSF51445">
    <property type="entry name" value="(Trans)glycosidases"/>
    <property type="match status" value="1"/>
</dbReference>
<evidence type="ECO:0000256" key="2">
    <source>
        <dbReference type="ARBA" id="ARBA00005641"/>
    </source>
</evidence>